<feature type="compositionally biased region" description="Low complexity" evidence="1">
    <location>
        <begin position="152"/>
        <end position="168"/>
    </location>
</feature>
<evidence type="ECO:0000313" key="3">
    <source>
        <dbReference type="Proteomes" id="UP000324091"/>
    </source>
</evidence>
<dbReference type="EMBL" id="RHFK02000014">
    <property type="protein sequence ID" value="TWW65595.1"/>
    <property type="molecule type" value="Genomic_DNA"/>
</dbReference>
<protein>
    <submittedName>
        <fullName evidence="2">RNA-binding motif, single-stranded-interacting protein 3</fullName>
    </submittedName>
</protein>
<feature type="region of interest" description="Disordered" evidence="1">
    <location>
        <begin position="151"/>
        <end position="183"/>
    </location>
</feature>
<dbReference type="AlphaFoldDB" id="A0A5C6NEU4"/>
<evidence type="ECO:0000256" key="1">
    <source>
        <dbReference type="SAM" id="MobiDB-lite"/>
    </source>
</evidence>
<comment type="caution">
    <text evidence="2">The sequence shown here is derived from an EMBL/GenBank/DDBJ whole genome shotgun (WGS) entry which is preliminary data.</text>
</comment>
<dbReference type="Proteomes" id="UP000324091">
    <property type="component" value="Chromosome 21"/>
</dbReference>
<sequence>MTVSPDRAISCAPPYILLRQFVKECHTHLKVRGQTHLKVRRHTHLKVSQTHLKVRGQTHLKVRGQTHLKVRGQTNLKVRSHTHLKVRGQTNLKVSQTHLKVKSQTHLKVRRHTHLKVRRHTHLWGGFLSPVIISHLPPVLQGVVTDASPQTVAPSSQEVSAQQQQIQVDGGADHVPAYSYQSK</sequence>
<name>A0A5C6NEU4_9TELE</name>
<evidence type="ECO:0000313" key="2">
    <source>
        <dbReference type="EMBL" id="TWW65595.1"/>
    </source>
</evidence>
<proteinExistence type="predicted"/>
<accession>A0A5C6NEU4</accession>
<organism evidence="2 3">
    <name type="scientific">Takifugu flavidus</name>
    <name type="common">sansaifugu</name>
    <dbReference type="NCBI Taxonomy" id="433684"/>
    <lineage>
        <taxon>Eukaryota</taxon>
        <taxon>Metazoa</taxon>
        <taxon>Chordata</taxon>
        <taxon>Craniata</taxon>
        <taxon>Vertebrata</taxon>
        <taxon>Euteleostomi</taxon>
        <taxon>Actinopterygii</taxon>
        <taxon>Neopterygii</taxon>
        <taxon>Teleostei</taxon>
        <taxon>Neoteleostei</taxon>
        <taxon>Acanthomorphata</taxon>
        <taxon>Eupercaria</taxon>
        <taxon>Tetraodontiformes</taxon>
        <taxon>Tetradontoidea</taxon>
        <taxon>Tetraodontidae</taxon>
        <taxon>Takifugu</taxon>
    </lineage>
</organism>
<keyword evidence="3" id="KW-1185">Reference proteome</keyword>
<reference evidence="2 3" key="1">
    <citation type="submission" date="2019-04" db="EMBL/GenBank/DDBJ databases">
        <title>Chromosome genome assembly for Takifugu flavidus.</title>
        <authorList>
            <person name="Xiao S."/>
        </authorList>
    </citation>
    <scope>NUCLEOTIDE SEQUENCE [LARGE SCALE GENOMIC DNA]</scope>
    <source>
        <strain evidence="2">HTHZ2018</strain>
        <tissue evidence="2">Muscle</tissue>
    </source>
</reference>
<gene>
    <name evidence="2" type="ORF">D4764_21G0004950</name>
</gene>